<evidence type="ECO:0000313" key="1">
    <source>
        <dbReference type="EMBL" id="CAK9262012.1"/>
    </source>
</evidence>
<evidence type="ECO:0000313" key="2">
    <source>
        <dbReference type="Proteomes" id="UP001497444"/>
    </source>
</evidence>
<name>A0ABP0W5E2_9BRYO</name>
<reference evidence="1" key="1">
    <citation type="submission" date="2024-02" db="EMBL/GenBank/DDBJ databases">
        <authorList>
            <consortium name="ELIXIR-Norway"/>
            <consortium name="Elixir Norway"/>
        </authorList>
    </citation>
    <scope>NUCLEOTIDE SEQUENCE</scope>
</reference>
<dbReference type="EMBL" id="OZ020109">
    <property type="protein sequence ID" value="CAK9262012.1"/>
    <property type="molecule type" value="Genomic_DNA"/>
</dbReference>
<dbReference type="Proteomes" id="UP001497444">
    <property type="component" value="Chromosome 14"/>
</dbReference>
<proteinExistence type="predicted"/>
<gene>
    <name evidence="1" type="ORF">CSSPJE1EN1_LOCUS7490</name>
</gene>
<sequence>MGWKSIDGYNSQDSSSLLHCCCWIHPVREWEMGASKQRSPCLERFLRVPKNRDDSPGPRLSSSTREDAQQLLRHRVSGVTTADSRDSSVGVGPRSQLFIFFWTSVFRLLLLRGFSLSPDVLRSVGILSTFRHELLTSSCSSSSECYVDDS</sequence>
<keyword evidence="2" id="KW-1185">Reference proteome</keyword>
<organism evidence="1 2">
    <name type="scientific">Sphagnum jensenii</name>
    <dbReference type="NCBI Taxonomy" id="128206"/>
    <lineage>
        <taxon>Eukaryota</taxon>
        <taxon>Viridiplantae</taxon>
        <taxon>Streptophyta</taxon>
        <taxon>Embryophyta</taxon>
        <taxon>Bryophyta</taxon>
        <taxon>Sphagnophytina</taxon>
        <taxon>Sphagnopsida</taxon>
        <taxon>Sphagnales</taxon>
        <taxon>Sphagnaceae</taxon>
        <taxon>Sphagnum</taxon>
    </lineage>
</organism>
<accession>A0ABP0W5E2</accession>
<protein>
    <submittedName>
        <fullName evidence="1">Uncharacterized protein</fullName>
    </submittedName>
</protein>